<sequence>MTPWVLSRRTGVLAAAGLAVLLTAGCGGGGRVPPGAPAPKPGGIARPSTSAAKPAELRDITGEDLCSFVSAQTVAKNIPGAHTSPSTSESSRTGKKVRCTWSRDTTNDKQIIKSRGIDVDVSGYLAPDRDPVESVKKTFQEWKQTAQRKHDEGLRTGSSGTTTYTEPRDLPGVGDEAFSQYNSTDGKLSETMIRLRVGVWQAELSFHGKDVPEDRSTPAKALSDAESTAIATEFAKEIAVKLADDSARGGQQGAGSALCKLLSAATAEKYAPNAKTENHVSTGSVKVTECSWQSSEPQEGGKGLKFRSFGARVEEYGKQGQAIFDDHRKKAKEDHDAGPVHGKGPATEGQTKGEVKDVPGLGQAAYSQVTGNIKYQPGEAGGATVTVLLSGGRIATVSFGGYDGKGLTTSPGQEAGQDRTLQEAEILAAVNAAAKEIIPGLA</sequence>
<feature type="region of interest" description="Disordered" evidence="1">
    <location>
        <begin position="29"/>
        <end position="51"/>
    </location>
</feature>
<dbReference type="RefSeq" id="WP_132118495.1">
    <property type="nucleotide sequence ID" value="NZ_SLWS01000005.1"/>
</dbReference>
<dbReference type="AlphaFoldDB" id="A0A4R2JN01"/>
<reference evidence="2 3" key="1">
    <citation type="submission" date="2019-03" db="EMBL/GenBank/DDBJ databases">
        <title>Genomic Encyclopedia of Type Strains, Phase IV (KMG-IV): sequencing the most valuable type-strain genomes for metagenomic binning, comparative biology and taxonomic classification.</title>
        <authorList>
            <person name="Goeker M."/>
        </authorList>
    </citation>
    <scope>NUCLEOTIDE SEQUENCE [LARGE SCALE GENOMIC DNA]</scope>
    <source>
        <strain evidence="2 3">DSM 45934</strain>
    </source>
</reference>
<feature type="compositionally biased region" description="Polar residues" evidence="1">
    <location>
        <begin position="156"/>
        <end position="165"/>
    </location>
</feature>
<comment type="caution">
    <text evidence="2">The sequence shown here is derived from an EMBL/GenBank/DDBJ whole genome shotgun (WGS) entry which is preliminary data.</text>
</comment>
<gene>
    <name evidence="2" type="ORF">EV192_105102</name>
</gene>
<protein>
    <submittedName>
        <fullName evidence="2">Uncharacterized protein</fullName>
    </submittedName>
</protein>
<name>A0A4R2JN01_9PSEU</name>
<feature type="region of interest" description="Disordered" evidence="1">
    <location>
        <begin position="328"/>
        <end position="355"/>
    </location>
</feature>
<accession>A0A4R2JN01</accession>
<dbReference type="OrthoDB" id="3514279at2"/>
<feature type="region of interest" description="Disordered" evidence="1">
    <location>
        <begin position="145"/>
        <end position="178"/>
    </location>
</feature>
<evidence type="ECO:0000256" key="1">
    <source>
        <dbReference type="SAM" id="MobiDB-lite"/>
    </source>
</evidence>
<evidence type="ECO:0000313" key="2">
    <source>
        <dbReference type="EMBL" id="TCO58039.1"/>
    </source>
</evidence>
<keyword evidence="3" id="KW-1185">Reference proteome</keyword>
<evidence type="ECO:0000313" key="3">
    <source>
        <dbReference type="Proteomes" id="UP000295680"/>
    </source>
</evidence>
<dbReference type="Proteomes" id="UP000295680">
    <property type="component" value="Unassembled WGS sequence"/>
</dbReference>
<organism evidence="2 3">
    <name type="scientific">Actinocrispum wychmicini</name>
    <dbReference type="NCBI Taxonomy" id="1213861"/>
    <lineage>
        <taxon>Bacteria</taxon>
        <taxon>Bacillati</taxon>
        <taxon>Actinomycetota</taxon>
        <taxon>Actinomycetes</taxon>
        <taxon>Pseudonocardiales</taxon>
        <taxon>Pseudonocardiaceae</taxon>
        <taxon>Actinocrispum</taxon>
    </lineage>
</organism>
<feature type="compositionally biased region" description="Basic and acidic residues" evidence="1">
    <location>
        <begin position="328"/>
        <end position="338"/>
    </location>
</feature>
<proteinExistence type="predicted"/>
<feature type="region of interest" description="Disordered" evidence="1">
    <location>
        <begin position="78"/>
        <end position="98"/>
    </location>
</feature>
<dbReference type="EMBL" id="SLWS01000005">
    <property type="protein sequence ID" value="TCO58039.1"/>
    <property type="molecule type" value="Genomic_DNA"/>
</dbReference>